<comment type="caution">
    <text evidence="3">The sequence shown here is derived from an EMBL/GenBank/DDBJ whole genome shotgun (WGS) entry which is preliminary data.</text>
</comment>
<organism evidence="3 4">
    <name type="scientific">Neptunitalea lumnitzerae</name>
    <dbReference type="NCBI Taxonomy" id="2965509"/>
    <lineage>
        <taxon>Bacteria</taxon>
        <taxon>Pseudomonadati</taxon>
        <taxon>Bacteroidota</taxon>
        <taxon>Flavobacteriia</taxon>
        <taxon>Flavobacteriales</taxon>
        <taxon>Flavobacteriaceae</taxon>
        <taxon>Neptunitalea</taxon>
    </lineage>
</organism>
<feature type="chain" id="PRO_5046143841" description="Oxygen tolerance" evidence="2">
    <location>
        <begin position="32"/>
        <end position="567"/>
    </location>
</feature>
<protein>
    <recommendedName>
        <fullName evidence="5">Oxygen tolerance</fullName>
    </recommendedName>
</protein>
<reference evidence="3" key="1">
    <citation type="submission" date="2022-07" db="EMBL/GenBank/DDBJ databases">
        <title>Taxonomy of Novel Oxalotrophic and Methylotrophic Bacteria.</title>
        <authorList>
            <person name="Sahin N."/>
            <person name="Tani A."/>
        </authorList>
    </citation>
    <scope>NUCLEOTIDE SEQUENCE</scope>
    <source>
        <strain evidence="3">Y10</strain>
    </source>
</reference>
<dbReference type="Proteomes" id="UP001143543">
    <property type="component" value="Unassembled WGS sequence"/>
</dbReference>
<evidence type="ECO:0000313" key="3">
    <source>
        <dbReference type="EMBL" id="GLB48339.1"/>
    </source>
</evidence>
<feature type="signal peptide" evidence="2">
    <location>
        <begin position="1"/>
        <end position="31"/>
    </location>
</feature>
<dbReference type="PROSITE" id="PS51257">
    <property type="entry name" value="PROKAR_LIPOPROTEIN"/>
    <property type="match status" value="1"/>
</dbReference>
<evidence type="ECO:0008006" key="5">
    <source>
        <dbReference type="Google" id="ProtNLM"/>
    </source>
</evidence>
<keyword evidence="4" id="KW-1185">Reference proteome</keyword>
<accession>A0ABQ5MG25</accession>
<keyword evidence="1" id="KW-1133">Transmembrane helix</keyword>
<keyword evidence="2" id="KW-0732">Signal</keyword>
<dbReference type="EMBL" id="BRVO01000001">
    <property type="protein sequence ID" value="GLB48339.1"/>
    <property type="molecule type" value="Genomic_DNA"/>
</dbReference>
<keyword evidence="1" id="KW-0812">Transmembrane</keyword>
<gene>
    <name evidence="3" type="ORF">Y10_07070</name>
</gene>
<sequence length="567" mass="64868">MNMLQRVITTKHTQWSVSALFVFFACFATWAQEAPKVTKEVDTTSIKIGEQIMYKVSVETDSTAQVIFPEGQTFVPLEMVEAYKTDTIKSNKKFTWVKKYALSKFDSGTYYIPKQLILVNEKPYLLDSLLVSVAGVEVDTTKQKMYDIKPLVEVEGRNSFDFTLLLWALIPIAIIAFIVYWFLIRKKPLTEEEKIALLPPFERAIQELDGLENSKYLLESNYKGYYSELTTIVKRYLEEEVHIDALESTTDELFAKIEMLQEKGGVRLEQETINNFKRVLQTADLVKFARSTPDDNQVSNDKKVIQHVVVETNESLPEPTEEELAQTEAYQELLLKKKKQKNILIVVAAGMLTILLTIGGFIWYYGPTYVYDTVTGHESKLMLEGEWTVSDYGIPPVRIETPEVLKRTKLVLPEEVEQVIASGKMFTMGNGVRDNFYVAVSTVNLKPEVANPNSGVTIPEFMKQIYLDDLEAAGAENLLTKEEEFISKDGVEGNKMYGSFSWKEKEEDEEPIDATYQLISFKGDTYQQNILIVYNEFKNDEYIDKVVDRIETSIEVNTLANENTKQE</sequence>
<evidence type="ECO:0000313" key="4">
    <source>
        <dbReference type="Proteomes" id="UP001143543"/>
    </source>
</evidence>
<dbReference type="RefSeq" id="WP_281763985.1">
    <property type="nucleotide sequence ID" value="NZ_BRVO01000001.1"/>
</dbReference>
<feature type="transmembrane region" description="Helical" evidence="1">
    <location>
        <begin position="343"/>
        <end position="365"/>
    </location>
</feature>
<evidence type="ECO:0000256" key="2">
    <source>
        <dbReference type="SAM" id="SignalP"/>
    </source>
</evidence>
<evidence type="ECO:0000256" key="1">
    <source>
        <dbReference type="SAM" id="Phobius"/>
    </source>
</evidence>
<feature type="transmembrane region" description="Helical" evidence="1">
    <location>
        <begin position="164"/>
        <end position="184"/>
    </location>
</feature>
<name>A0ABQ5MG25_9FLAO</name>
<proteinExistence type="predicted"/>
<keyword evidence="1" id="KW-0472">Membrane</keyword>